<dbReference type="Pfam" id="PF23551">
    <property type="entry name" value="Zn_ribbon_20"/>
    <property type="match status" value="1"/>
</dbReference>
<dbReference type="PRINTS" id="PR00625">
    <property type="entry name" value="JDOMAIN"/>
</dbReference>
<dbReference type="OrthoDB" id="10250354at2759"/>
<evidence type="ECO:0000259" key="2">
    <source>
        <dbReference type="PROSITE" id="PS50076"/>
    </source>
</evidence>
<feature type="region of interest" description="Disordered" evidence="1">
    <location>
        <begin position="142"/>
        <end position="172"/>
    </location>
</feature>
<dbReference type="OMA" id="SGFWTAC"/>
<reference evidence="3 4" key="1">
    <citation type="submission" date="2020-04" db="EMBL/GenBank/DDBJ databases">
        <title>Plant Genome Project.</title>
        <authorList>
            <person name="Zhang R.-G."/>
        </authorList>
    </citation>
    <scope>NUCLEOTIDE SEQUENCE [LARGE SCALE GENOMIC DNA]</scope>
    <source>
        <strain evidence="3">YNK0</strain>
        <tissue evidence="3">Leaf</tissue>
    </source>
</reference>
<gene>
    <name evidence="3" type="ORF">HHK36_030741</name>
</gene>
<feature type="region of interest" description="Disordered" evidence="1">
    <location>
        <begin position="264"/>
        <end position="348"/>
    </location>
</feature>
<evidence type="ECO:0000256" key="1">
    <source>
        <dbReference type="SAM" id="MobiDB-lite"/>
    </source>
</evidence>
<dbReference type="PANTHER" id="PTHR45496">
    <property type="entry name" value="CHAPERONE DNAJ-DOMAIN SUPERFAMILY PROTEIN"/>
    <property type="match status" value="1"/>
</dbReference>
<name>A0A834YDC7_TETSI</name>
<dbReference type="SMART" id="SM00271">
    <property type="entry name" value="DnaJ"/>
    <property type="match status" value="1"/>
</dbReference>
<proteinExistence type="predicted"/>
<dbReference type="Proteomes" id="UP000655225">
    <property type="component" value="Unassembled WGS sequence"/>
</dbReference>
<keyword evidence="4" id="KW-1185">Reference proteome</keyword>
<accession>A0A834YDC7</accession>
<evidence type="ECO:0000313" key="4">
    <source>
        <dbReference type="Proteomes" id="UP000655225"/>
    </source>
</evidence>
<dbReference type="AlphaFoldDB" id="A0A834YDC7"/>
<sequence length="445" mass="49626">MEGNSNRAEAERCLEIAEKLLVARDLVGSKRFANRAQESCPLHEGSDQILAVADVLLAAEKRINNHLDWYAILQLDRQTEDLELIKNHYRRLALILNPNKNKVLYADNAFKLVADAWAVLSNPSKKSPYDNELSLFSKIDSEKDQQKQPLRQSPRKKKRNSAEEQPESSSGLPVSGFWTACPYCYILYEYPRVYEECCLRCQNCQRGFHAVSIPSPPPVVPGKEAYFCCWGFFPLGFCPDKSESGKNAGFPNWMPNFPMFPCPQSEEKRDTAAPKTSLDDQDSLVEISDSPAEWGSRKKGTSVITKEKGLENRNVNRSQPAETAKGEQNIPGQGKKGGSQSLGGVEEVPDVAVKRKKTVAKKSTKLQIGDASKSKKRAHELETLDLNEEVRNEVENTVPEMAEGLRAEISKDDAAEGIEFFDGLDEFLGRLPIFSVVGDEKVKAA</sequence>
<dbReference type="InterPro" id="IPR036869">
    <property type="entry name" value="J_dom_sf"/>
</dbReference>
<dbReference type="Gene3D" id="1.10.287.110">
    <property type="entry name" value="DnaJ domain"/>
    <property type="match status" value="1"/>
</dbReference>
<organism evidence="3 4">
    <name type="scientific">Tetracentron sinense</name>
    <name type="common">Spur-leaf</name>
    <dbReference type="NCBI Taxonomy" id="13715"/>
    <lineage>
        <taxon>Eukaryota</taxon>
        <taxon>Viridiplantae</taxon>
        <taxon>Streptophyta</taxon>
        <taxon>Embryophyta</taxon>
        <taxon>Tracheophyta</taxon>
        <taxon>Spermatophyta</taxon>
        <taxon>Magnoliopsida</taxon>
        <taxon>Trochodendrales</taxon>
        <taxon>Trochodendraceae</taxon>
        <taxon>Tetracentron</taxon>
    </lineage>
</organism>
<dbReference type="PANTHER" id="PTHR45496:SF1">
    <property type="entry name" value="CHAPERONE DNAJ-DOMAIN SUPERFAMILY PROTEIN"/>
    <property type="match status" value="1"/>
</dbReference>
<dbReference type="InterPro" id="IPR056988">
    <property type="entry name" value="Zn_ribbon_pln"/>
</dbReference>
<protein>
    <recommendedName>
        <fullName evidence="2">J domain-containing protein</fullName>
    </recommendedName>
</protein>
<dbReference type="EMBL" id="JABCRI010000024">
    <property type="protein sequence ID" value="KAF8377364.1"/>
    <property type="molecule type" value="Genomic_DNA"/>
</dbReference>
<dbReference type="CDD" id="cd06257">
    <property type="entry name" value="DnaJ"/>
    <property type="match status" value="1"/>
</dbReference>
<dbReference type="Pfam" id="PF00226">
    <property type="entry name" value="DnaJ"/>
    <property type="match status" value="1"/>
</dbReference>
<dbReference type="InterPro" id="IPR053052">
    <property type="entry name" value="Imprinting_Balance_Reg"/>
</dbReference>
<feature type="domain" description="J" evidence="2">
    <location>
        <begin position="68"/>
        <end position="133"/>
    </location>
</feature>
<evidence type="ECO:0000313" key="3">
    <source>
        <dbReference type="EMBL" id="KAF8377364.1"/>
    </source>
</evidence>
<comment type="caution">
    <text evidence="3">The sequence shown here is derived from an EMBL/GenBank/DDBJ whole genome shotgun (WGS) entry which is preliminary data.</text>
</comment>
<dbReference type="PROSITE" id="PS50076">
    <property type="entry name" value="DNAJ_2"/>
    <property type="match status" value="1"/>
</dbReference>
<dbReference type="InterPro" id="IPR001623">
    <property type="entry name" value="DnaJ_domain"/>
</dbReference>
<dbReference type="SUPFAM" id="SSF46565">
    <property type="entry name" value="Chaperone J-domain"/>
    <property type="match status" value="1"/>
</dbReference>